<feature type="compositionally biased region" description="Acidic residues" evidence="2">
    <location>
        <begin position="171"/>
        <end position="190"/>
    </location>
</feature>
<dbReference type="InterPro" id="IPR035979">
    <property type="entry name" value="RBD_domain_sf"/>
</dbReference>
<evidence type="ECO:0000313" key="5">
    <source>
        <dbReference type="Proteomes" id="UP001214603"/>
    </source>
</evidence>
<keyword evidence="1" id="KW-0694">RNA-binding</keyword>
<evidence type="ECO:0000256" key="1">
    <source>
        <dbReference type="PROSITE-ProRule" id="PRU00176"/>
    </source>
</evidence>
<dbReference type="InterPro" id="IPR000504">
    <property type="entry name" value="RRM_dom"/>
</dbReference>
<evidence type="ECO:0000256" key="2">
    <source>
        <dbReference type="SAM" id="MobiDB-lite"/>
    </source>
</evidence>
<accession>A0AAF0DZ24</accession>
<name>A0AAF0DZ24_9BASI</name>
<dbReference type="Proteomes" id="UP001214603">
    <property type="component" value="Chromosome 1"/>
</dbReference>
<feature type="region of interest" description="Disordered" evidence="2">
    <location>
        <begin position="124"/>
        <end position="190"/>
    </location>
</feature>
<evidence type="ECO:0000259" key="3">
    <source>
        <dbReference type="PROSITE" id="PS50102"/>
    </source>
</evidence>
<feature type="domain" description="RRM" evidence="3">
    <location>
        <begin position="8"/>
        <end position="88"/>
    </location>
</feature>
<keyword evidence="5" id="KW-1185">Reference proteome</keyword>
<proteinExistence type="predicted"/>
<dbReference type="GO" id="GO:0003723">
    <property type="term" value="F:RNA binding"/>
    <property type="evidence" value="ECO:0007669"/>
    <property type="project" value="UniProtKB-UniRule"/>
</dbReference>
<reference evidence="4" key="1">
    <citation type="submission" date="2023-03" db="EMBL/GenBank/DDBJ databases">
        <title>Mating type loci evolution in Malassezia.</title>
        <authorList>
            <person name="Coelho M.A."/>
        </authorList>
    </citation>
    <scope>NUCLEOTIDE SEQUENCE</scope>
    <source>
        <strain evidence="4">CBS 7876</strain>
    </source>
</reference>
<gene>
    <name evidence="4" type="ORF">MOBT1_000310</name>
</gene>
<sequence>MPSGTPSASVYVKNINTKVKKEELRAQLYDLFGAYGKVLDVVATRAPGMRGQAFVVFRDLQSAASAMRGLEGFEFYDKPLVRAALTQSIEYARKKSYATLVHEHGEEALLNPGLLSRISEGALPPTSKVTYSHAQADAEGQDKKRARDDANNAPRVADDARPAKTQRTEPAQEDDDDDDDAMEMGDSDEE</sequence>
<evidence type="ECO:0000313" key="4">
    <source>
        <dbReference type="EMBL" id="WFD01634.1"/>
    </source>
</evidence>
<dbReference type="EMBL" id="CP119934">
    <property type="protein sequence ID" value="WFD01634.1"/>
    <property type="molecule type" value="Genomic_DNA"/>
</dbReference>
<dbReference type="PROSITE" id="PS50102">
    <property type="entry name" value="RRM"/>
    <property type="match status" value="1"/>
</dbReference>
<protein>
    <recommendedName>
        <fullName evidence="3">RRM domain-containing protein</fullName>
    </recommendedName>
</protein>
<dbReference type="CDD" id="cd12246">
    <property type="entry name" value="RRM1_U1A_like"/>
    <property type="match status" value="1"/>
</dbReference>
<dbReference type="Gene3D" id="3.30.70.330">
    <property type="match status" value="1"/>
</dbReference>
<dbReference type="Pfam" id="PF00076">
    <property type="entry name" value="RRM_1"/>
    <property type="match status" value="1"/>
</dbReference>
<dbReference type="FunFam" id="3.30.70.330:FF:000039">
    <property type="entry name" value="U1 small nuclear ribonucleoprotein A"/>
    <property type="match status" value="1"/>
</dbReference>
<dbReference type="SUPFAM" id="SSF54928">
    <property type="entry name" value="RNA-binding domain, RBD"/>
    <property type="match status" value="1"/>
</dbReference>
<organism evidence="4 5">
    <name type="scientific">Malassezia obtusa</name>
    <dbReference type="NCBI Taxonomy" id="76774"/>
    <lineage>
        <taxon>Eukaryota</taxon>
        <taxon>Fungi</taxon>
        <taxon>Dikarya</taxon>
        <taxon>Basidiomycota</taxon>
        <taxon>Ustilaginomycotina</taxon>
        <taxon>Malasseziomycetes</taxon>
        <taxon>Malasseziales</taxon>
        <taxon>Malasseziaceae</taxon>
        <taxon>Malassezia</taxon>
    </lineage>
</organism>
<dbReference type="SMART" id="SM00360">
    <property type="entry name" value="RRM"/>
    <property type="match status" value="1"/>
</dbReference>
<dbReference type="AlphaFoldDB" id="A0AAF0DZ24"/>
<dbReference type="InterPro" id="IPR012677">
    <property type="entry name" value="Nucleotide-bd_a/b_plait_sf"/>
</dbReference>
<feature type="compositionally biased region" description="Basic and acidic residues" evidence="2">
    <location>
        <begin position="140"/>
        <end position="162"/>
    </location>
</feature>